<protein>
    <submittedName>
        <fullName evidence="3">Uncharacterized protein</fullName>
    </submittedName>
</protein>
<dbReference type="AlphaFoldDB" id="B4D207"/>
<dbReference type="EMBL" id="ABVL01000007">
    <property type="protein sequence ID" value="EDY19769.1"/>
    <property type="molecule type" value="Genomic_DNA"/>
</dbReference>
<evidence type="ECO:0000313" key="4">
    <source>
        <dbReference type="Proteomes" id="UP000005824"/>
    </source>
</evidence>
<keyword evidence="4" id="KW-1185">Reference proteome</keyword>
<dbReference type="RefSeq" id="WP_006980270.1">
    <property type="nucleotide sequence ID" value="NZ_ABVL01000007.1"/>
</dbReference>
<gene>
    <name evidence="3" type="ORF">CfE428DRAFT_2945</name>
</gene>
<keyword evidence="2" id="KW-1133">Transmembrane helix</keyword>
<dbReference type="Proteomes" id="UP000005824">
    <property type="component" value="Unassembled WGS sequence"/>
</dbReference>
<dbReference type="InParanoid" id="B4D207"/>
<organism evidence="3 4">
    <name type="scientific">Chthoniobacter flavus Ellin428</name>
    <dbReference type="NCBI Taxonomy" id="497964"/>
    <lineage>
        <taxon>Bacteria</taxon>
        <taxon>Pseudomonadati</taxon>
        <taxon>Verrucomicrobiota</taxon>
        <taxon>Spartobacteria</taxon>
        <taxon>Chthoniobacterales</taxon>
        <taxon>Chthoniobacteraceae</taxon>
        <taxon>Chthoniobacter</taxon>
    </lineage>
</organism>
<evidence type="ECO:0000313" key="3">
    <source>
        <dbReference type="EMBL" id="EDY19769.1"/>
    </source>
</evidence>
<evidence type="ECO:0000256" key="2">
    <source>
        <dbReference type="SAM" id="Phobius"/>
    </source>
</evidence>
<evidence type="ECO:0000256" key="1">
    <source>
        <dbReference type="SAM" id="MobiDB-lite"/>
    </source>
</evidence>
<comment type="caution">
    <text evidence="3">The sequence shown here is derived from an EMBL/GenBank/DDBJ whole genome shotgun (WGS) entry which is preliminary data.</text>
</comment>
<feature type="transmembrane region" description="Helical" evidence="2">
    <location>
        <begin position="109"/>
        <end position="131"/>
    </location>
</feature>
<keyword evidence="2" id="KW-0812">Transmembrane</keyword>
<keyword evidence="2" id="KW-0472">Membrane</keyword>
<accession>B4D207</accession>
<name>B4D207_9BACT</name>
<proteinExistence type="predicted"/>
<feature type="region of interest" description="Disordered" evidence="1">
    <location>
        <begin position="65"/>
        <end position="100"/>
    </location>
</feature>
<sequence>MKICPPPPRSSAIGPLGTTSYAERSVTCLHCQKVHDRGFIWKFSDEVCVCFTCYRVMGEDGRKGYERKAAKSKSKQPAPHPTAELQAKESSTATSKETRFKGGGSAMKVIALLALFIVILGAGACFLYKPLTGETPEHGLWARVNRMPANR</sequence>
<reference evidence="3 4" key="1">
    <citation type="journal article" date="2011" name="J. Bacteriol.">
        <title>Genome sequence of Chthoniobacter flavus Ellin428, an aerobic heterotrophic soil bacterium.</title>
        <authorList>
            <person name="Kant R."/>
            <person name="van Passel M.W."/>
            <person name="Palva A."/>
            <person name="Lucas S."/>
            <person name="Lapidus A."/>
            <person name="Glavina Del Rio T."/>
            <person name="Dalin E."/>
            <person name="Tice H."/>
            <person name="Bruce D."/>
            <person name="Goodwin L."/>
            <person name="Pitluck S."/>
            <person name="Larimer F.W."/>
            <person name="Land M.L."/>
            <person name="Hauser L."/>
            <person name="Sangwan P."/>
            <person name="de Vos W.M."/>
            <person name="Janssen P.H."/>
            <person name="Smidt H."/>
        </authorList>
    </citation>
    <scope>NUCLEOTIDE SEQUENCE [LARGE SCALE GENOMIC DNA]</scope>
    <source>
        <strain evidence="3 4">Ellin428</strain>
    </source>
</reference>